<sequence>MKEEMAKMATVAHMSAFVQEIGHSLRDFMEPLNPNESQEMHDYLLSVARAVDNVIAVACFATENKEALAALEESTQKMIAQLSEMHKPEVTH</sequence>
<organism evidence="1">
    <name type="scientific">Salmonella phage PMBT35</name>
    <dbReference type="NCBI Taxonomy" id="3137287"/>
    <lineage>
        <taxon>Viruses</taxon>
    </lineage>
</organism>
<accession>A0AAU8BX89</accession>
<proteinExistence type="predicted"/>
<dbReference type="EMBL" id="PP554580">
    <property type="protein sequence ID" value="XCD29856.1"/>
    <property type="molecule type" value="Genomic_DNA"/>
</dbReference>
<protein>
    <submittedName>
        <fullName evidence="1">Uncharacterized protein</fullName>
    </submittedName>
</protein>
<evidence type="ECO:0000313" key="1">
    <source>
        <dbReference type="EMBL" id="XCD29856.1"/>
    </source>
</evidence>
<reference evidence="1" key="1">
    <citation type="submission" date="2024-03" db="EMBL/GenBank/DDBJ databases">
        <title>This phage originates from the Bacteriophage catalogue of the Bacteriophage Competence Centre, Department of Microbiology und Biotechnology, Max Rubner-Institut, Kiel, Germany.</title>
        <authorList>
            <person name="Sprotte S."/>
            <person name="Brinks E."/>
        </authorList>
    </citation>
    <scope>NUCLEOTIDE SEQUENCE</scope>
</reference>
<name>A0AAU8BX89_9VIRU</name>